<accession>A0AA49JEM3</accession>
<evidence type="ECO:0000313" key="2">
    <source>
        <dbReference type="EMBL" id="WKN34449.1"/>
    </source>
</evidence>
<dbReference type="PANTHER" id="PTHR30007:SF0">
    <property type="entry name" value="TRANSPOSASE"/>
    <property type="match status" value="1"/>
</dbReference>
<protein>
    <submittedName>
        <fullName evidence="2">Transposase</fullName>
    </submittedName>
</protein>
<dbReference type="Pfam" id="PF13340">
    <property type="entry name" value="DUF4096"/>
    <property type="match status" value="1"/>
</dbReference>
<proteinExistence type="predicted"/>
<reference evidence="2" key="1">
    <citation type="journal article" date="2023" name="Comput. Struct. Biotechnol. J.">
        <title>Discovery of a novel marine Bacteroidetes with a rich repertoire of carbohydrate-active enzymes.</title>
        <authorList>
            <person name="Chen B."/>
            <person name="Liu G."/>
            <person name="Chen Q."/>
            <person name="Wang H."/>
            <person name="Liu L."/>
            <person name="Tang K."/>
        </authorList>
    </citation>
    <scope>NUCLEOTIDE SEQUENCE</scope>
    <source>
        <strain evidence="2">TK19036</strain>
    </source>
</reference>
<evidence type="ECO:0000259" key="1">
    <source>
        <dbReference type="Pfam" id="PF13340"/>
    </source>
</evidence>
<reference evidence="2" key="2">
    <citation type="journal article" date="2024" name="Antonie Van Leeuwenhoek">
        <title>Roseihalotalea indica gen. nov., sp. nov., a halophilic Bacteroidetes from mesopelagic Southwest Indian Ocean with higher carbohydrate metabolic potential.</title>
        <authorList>
            <person name="Chen B."/>
            <person name="Zhang M."/>
            <person name="Lin D."/>
            <person name="Ye J."/>
            <person name="Tang K."/>
        </authorList>
    </citation>
    <scope>NUCLEOTIDE SEQUENCE</scope>
    <source>
        <strain evidence="2">TK19036</strain>
    </source>
</reference>
<name>A0AA49JEM3_9BACT</name>
<dbReference type="EMBL" id="CP120682">
    <property type="protein sequence ID" value="WKN34449.1"/>
    <property type="molecule type" value="Genomic_DNA"/>
</dbReference>
<dbReference type="PANTHER" id="PTHR30007">
    <property type="entry name" value="PHP DOMAIN PROTEIN"/>
    <property type="match status" value="1"/>
</dbReference>
<dbReference type="InterPro" id="IPR025161">
    <property type="entry name" value="IS402-like_dom"/>
</dbReference>
<sequence length="66" mass="8044">MLDVQRKRKYSLREIVNALLYLVKTGVQWRLLPHDFPKWPLVYYYFRRWEAEGLVEAIHACTNEYG</sequence>
<gene>
    <name evidence="2" type="ORF">K4G66_18900</name>
</gene>
<feature type="domain" description="Insertion element IS402-like" evidence="1">
    <location>
        <begin position="6"/>
        <end position="59"/>
    </location>
</feature>
<organism evidence="2">
    <name type="scientific">Roseihalotalea indica</name>
    <dbReference type="NCBI Taxonomy" id="2867963"/>
    <lineage>
        <taxon>Bacteria</taxon>
        <taxon>Pseudomonadati</taxon>
        <taxon>Bacteroidota</taxon>
        <taxon>Cytophagia</taxon>
        <taxon>Cytophagales</taxon>
        <taxon>Catalimonadaceae</taxon>
        <taxon>Roseihalotalea</taxon>
    </lineage>
</organism>
<dbReference type="AlphaFoldDB" id="A0AA49JEM3"/>